<evidence type="ECO:0000256" key="1">
    <source>
        <dbReference type="ARBA" id="ARBA00009580"/>
    </source>
</evidence>
<comment type="similarity">
    <text evidence="1">Belongs to the protein-tyrosine phosphatase family.</text>
</comment>
<dbReference type="InterPro" id="IPR026893">
    <property type="entry name" value="Tyr/Ser_Pase_IphP-type"/>
</dbReference>
<dbReference type="Gene3D" id="3.90.190.10">
    <property type="entry name" value="Protein tyrosine phosphatase superfamily"/>
    <property type="match status" value="1"/>
</dbReference>
<dbReference type="PANTHER" id="PTHR31126">
    <property type="entry name" value="TYROSINE-PROTEIN PHOSPHATASE"/>
    <property type="match status" value="1"/>
</dbReference>
<dbReference type="SUPFAM" id="SSF52799">
    <property type="entry name" value="(Phosphotyrosine protein) phosphatases II"/>
    <property type="match status" value="1"/>
</dbReference>
<comment type="caution">
    <text evidence="2">The sequence shown here is derived from an EMBL/GenBank/DDBJ whole genome shotgun (WGS) entry which is preliminary data.</text>
</comment>
<dbReference type="PROSITE" id="PS00383">
    <property type="entry name" value="TYR_PHOSPHATASE_1"/>
    <property type="match status" value="1"/>
</dbReference>
<dbReference type="InterPro" id="IPR029021">
    <property type="entry name" value="Prot-tyrosine_phosphatase-like"/>
</dbReference>
<proteinExistence type="inferred from homology"/>
<accession>A0ABW6S5V5</accession>
<dbReference type="Proteomes" id="UP001601992">
    <property type="component" value="Unassembled WGS sequence"/>
</dbReference>
<dbReference type="Pfam" id="PF13350">
    <property type="entry name" value="Y_phosphatase3"/>
    <property type="match status" value="1"/>
</dbReference>
<dbReference type="InterPro" id="IPR016130">
    <property type="entry name" value="Tyr_Pase_AS"/>
</dbReference>
<name>A0ABW6S5V5_9NOCA</name>
<dbReference type="RefSeq" id="WP_040825115.1">
    <property type="nucleotide sequence ID" value="NZ_JBIAQY010000009.1"/>
</dbReference>
<reference evidence="2 3" key="1">
    <citation type="submission" date="2024-10" db="EMBL/GenBank/DDBJ databases">
        <title>The Natural Products Discovery Center: Release of the First 8490 Sequenced Strains for Exploring Actinobacteria Biosynthetic Diversity.</title>
        <authorList>
            <person name="Kalkreuter E."/>
            <person name="Kautsar S.A."/>
            <person name="Yang D."/>
            <person name="Bader C.D."/>
            <person name="Teijaro C.N."/>
            <person name="Fluegel L."/>
            <person name="Davis C.M."/>
            <person name="Simpson J.R."/>
            <person name="Lauterbach L."/>
            <person name="Steele A.D."/>
            <person name="Gui C."/>
            <person name="Meng S."/>
            <person name="Li G."/>
            <person name="Viehrig K."/>
            <person name="Ye F."/>
            <person name="Su P."/>
            <person name="Kiefer A.F."/>
            <person name="Nichols A."/>
            <person name="Cepeda A.J."/>
            <person name="Yan W."/>
            <person name="Fan B."/>
            <person name="Jiang Y."/>
            <person name="Adhikari A."/>
            <person name="Zheng C.-J."/>
            <person name="Schuster L."/>
            <person name="Cowan T.M."/>
            <person name="Smanski M.J."/>
            <person name="Chevrette M.G."/>
            <person name="De Carvalho L.P.S."/>
            <person name="Shen B."/>
        </authorList>
    </citation>
    <scope>NUCLEOTIDE SEQUENCE [LARGE SCALE GENOMIC DNA]</scope>
    <source>
        <strain evidence="2 3">NPDC002593</strain>
    </source>
</reference>
<gene>
    <name evidence="2" type="ORF">ACFYXQ_25350</name>
</gene>
<evidence type="ECO:0000313" key="3">
    <source>
        <dbReference type="Proteomes" id="UP001601992"/>
    </source>
</evidence>
<dbReference type="PANTHER" id="PTHR31126:SF1">
    <property type="entry name" value="TYROSINE SPECIFIC PROTEIN PHOSPHATASES DOMAIN-CONTAINING PROTEIN"/>
    <property type="match status" value="1"/>
</dbReference>
<dbReference type="EMBL" id="JBIAQY010000009">
    <property type="protein sequence ID" value="MFF3571109.1"/>
    <property type="molecule type" value="Genomic_DNA"/>
</dbReference>
<sequence length="260" mass="28075">MSLIELQGAVNVRDLGGFVTAEGRRLAAGRLFRADALHKLTDGDVAVLAGLGLRTVIDFRSPREITGAGPDLLPPGVDRIELPIAGGNITATLGAVADEFSSGKPDLGGGRAAEVMRTINRQFITVPEYRAAFARTLHLIADPDRDPLLFHCTAGKDRTGWMAAIVLTALGVPHDDVLADYLATNDYVWPSYQAWITRAAESGKIEDPDAMRELLYQDPSYIGSAFTAVESTYGTFDRFLTDGLDFGPANVERLRDALLE</sequence>
<organism evidence="2 3">
    <name type="scientific">Nocardia jiangxiensis</name>
    <dbReference type="NCBI Taxonomy" id="282685"/>
    <lineage>
        <taxon>Bacteria</taxon>
        <taxon>Bacillati</taxon>
        <taxon>Actinomycetota</taxon>
        <taxon>Actinomycetes</taxon>
        <taxon>Mycobacteriales</taxon>
        <taxon>Nocardiaceae</taxon>
        <taxon>Nocardia</taxon>
    </lineage>
</organism>
<evidence type="ECO:0000313" key="2">
    <source>
        <dbReference type="EMBL" id="MFF3571109.1"/>
    </source>
</evidence>
<protein>
    <submittedName>
        <fullName evidence="2">Tyrosine-protein phosphatase</fullName>
    </submittedName>
</protein>
<keyword evidence="3" id="KW-1185">Reference proteome</keyword>